<comment type="similarity">
    <text evidence="1 8 11">Belongs to the DnaA family.</text>
</comment>
<dbReference type="GO" id="GO:0005737">
    <property type="term" value="C:cytoplasm"/>
    <property type="evidence" value="ECO:0007669"/>
    <property type="project" value="UniProtKB-SubCell"/>
</dbReference>
<protein>
    <recommendedName>
        <fullName evidence="8 9">Chromosomal replication initiator protein DnaA</fullName>
    </recommendedName>
</protein>
<dbReference type="InterPro" id="IPR024633">
    <property type="entry name" value="DnaA_N_dom"/>
</dbReference>
<dbReference type="GO" id="GO:0008289">
    <property type="term" value="F:lipid binding"/>
    <property type="evidence" value="ECO:0007669"/>
    <property type="project" value="UniProtKB-KW"/>
</dbReference>
<comment type="subunit">
    <text evidence="8">Oligomerizes as a right-handed, spiral filament on DNA at oriC.</text>
</comment>
<dbReference type="PANTHER" id="PTHR30050">
    <property type="entry name" value="CHROMOSOMAL REPLICATION INITIATOR PROTEIN DNAA"/>
    <property type="match status" value="1"/>
</dbReference>
<dbReference type="InterPro" id="IPR038454">
    <property type="entry name" value="DnaA_N_sf"/>
</dbReference>
<evidence type="ECO:0000256" key="9">
    <source>
        <dbReference type="NCBIfam" id="TIGR00362"/>
    </source>
</evidence>
<evidence type="ECO:0000313" key="14">
    <source>
        <dbReference type="EMBL" id="NLZ24587.1"/>
    </source>
</evidence>
<evidence type="ECO:0000256" key="2">
    <source>
        <dbReference type="ARBA" id="ARBA00022490"/>
    </source>
</evidence>
<keyword evidence="4 8" id="KW-0547">Nucleotide-binding</keyword>
<evidence type="ECO:0000259" key="13">
    <source>
        <dbReference type="SMART" id="SM00760"/>
    </source>
</evidence>
<evidence type="ECO:0000256" key="11">
    <source>
        <dbReference type="RuleBase" id="RU004227"/>
    </source>
</evidence>
<comment type="caution">
    <text evidence="14">The sequence shown here is derived from an EMBL/GenBank/DDBJ whole genome shotgun (WGS) entry which is preliminary data.</text>
</comment>
<comment type="function">
    <text evidence="8 10">Plays an essential role in the initiation and regulation of chromosomal replication. ATP-DnaA binds to the origin of replication (oriC) to initiate formation of the DNA replication initiation complex once per cell cycle. Binds the DnaA box (a 9 base pair repeat at the origin) and separates the double-stranded (ds)DNA. Forms a right-handed helical filament on oriC DNA; dsDNA binds to the exterior of the filament while single-stranded (ss)DNA is stabiized in the filament's interior. The ATP-DnaA-oriC complex binds and stabilizes one strand of the AT-rich DNA unwinding element (DUE), permitting loading of DNA polymerase. After initiation quickly degrades to an ADP-DnaA complex that is not apt for DNA replication. Binds acidic phospholipids.</text>
</comment>
<dbReference type="InterPro" id="IPR020591">
    <property type="entry name" value="Chromosome_initiator_DnaA-like"/>
</dbReference>
<dbReference type="CDD" id="cd06571">
    <property type="entry name" value="Bac_DnaA_C"/>
    <property type="match status" value="1"/>
</dbReference>
<evidence type="ECO:0000259" key="12">
    <source>
        <dbReference type="SMART" id="SM00382"/>
    </source>
</evidence>
<dbReference type="Pfam" id="PF00308">
    <property type="entry name" value="Bac_DnaA"/>
    <property type="match status" value="1"/>
</dbReference>
<comment type="domain">
    <text evidence="8">Domain I is involved in oligomerization and binding regulators, domain II is flexibile and of varying length in different bacteria, domain III forms the AAA+ region, while domain IV binds dsDNA.</text>
</comment>
<dbReference type="InterPro" id="IPR027417">
    <property type="entry name" value="P-loop_NTPase"/>
</dbReference>
<dbReference type="SUPFAM" id="SSF48295">
    <property type="entry name" value="TrpR-like"/>
    <property type="match status" value="1"/>
</dbReference>
<dbReference type="EMBL" id="JAAZIL010000059">
    <property type="protein sequence ID" value="NLZ24587.1"/>
    <property type="molecule type" value="Genomic_DNA"/>
</dbReference>
<dbReference type="GO" id="GO:0003688">
    <property type="term" value="F:DNA replication origin binding"/>
    <property type="evidence" value="ECO:0007669"/>
    <property type="project" value="UniProtKB-UniRule"/>
</dbReference>
<dbReference type="InterPro" id="IPR013159">
    <property type="entry name" value="DnaA_C"/>
</dbReference>
<evidence type="ECO:0000256" key="4">
    <source>
        <dbReference type="ARBA" id="ARBA00022741"/>
    </source>
</evidence>
<dbReference type="Proteomes" id="UP000564033">
    <property type="component" value="Unassembled WGS sequence"/>
</dbReference>
<dbReference type="FunFam" id="3.40.50.300:FF:000668">
    <property type="entry name" value="Chromosomal replication initiator protein DnaA"/>
    <property type="match status" value="1"/>
</dbReference>
<dbReference type="InterPro" id="IPR013317">
    <property type="entry name" value="DnaA_dom"/>
</dbReference>
<dbReference type="SUPFAM" id="SSF52540">
    <property type="entry name" value="P-loop containing nucleoside triphosphate hydrolases"/>
    <property type="match status" value="1"/>
</dbReference>
<dbReference type="HAMAP" id="MF_00377">
    <property type="entry name" value="DnaA_bact"/>
    <property type="match status" value="1"/>
</dbReference>
<dbReference type="Pfam" id="PF08299">
    <property type="entry name" value="Bac_DnaA_C"/>
    <property type="match status" value="1"/>
</dbReference>
<sequence length="488" mass="55915">MDKIDIEKYSKSIPEVMIEEDISNSTNVNDVWKIVTENLRIVLDSVEYKSWFSDTQLLTIQNGIATVSCSNEFQRNTILSDYGKFLQNCFLKATGENLKVELVVKENGNEKKEDRYKYIEESDSPMGDLFAKMEDDKKRYVTAAKKASLNPRYTFDNFVVGSNNRLAEAVAQSVVSDIDNELIAKSYNPVFYYGSTGVGKTHLMQAIGNEILKKDPDKKVIYVSIEQFLNELIESIRTKKNEDFRLKYRDVNLLIIDDIQFVEAYPKTQEELFHTFNTLYQANKQIILASDRPPKEINNITDRLRTRFEGGMVSDIQPPEYETRLAILKQGTVEKGVTIPEIYLELIAKNIESSVRELEGALNKVLTLMKLGELPSYQEVAKILQVDLESKRKRATPEKVLQVVAEEFDVSVRYIRSSRKTANIALTRQVAMYILRTELQLPLLTVASAVGRKDHTTVLHGCKSVEEKMKKDSSLTDKIEKCKRDIFY</sequence>
<keyword evidence="6 8" id="KW-0446">Lipid-binding</keyword>
<keyword evidence="2 8" id="KW-0963">Cytoplasm</keyword>
<keyword evidence="7 8" id="KW-0238">DNA-binding</keyword>
<evidence type="ECO:0000256" key="3">
    <source>
        <dbReference type="ARBA" id="ARBA00022705"/>
    </source>
</evidence>
<dbReference type="InterPro" id="IPR003593">
    <property type="entry name" value="AAA+_ATPase"/>
</dbReference>
<keyword evidence="5 8" id="KW-0067">ATP-binding</keyword>
<keyword evidence="3 8" id="KW-0235">DNA replication</keyword>
<dbReference type="CDD" id="cd00009">
    <property type="entry name" value="AAA"/>
    <property type="match status" value="1"/>
</dbReference>
<reference evidence="14 15" key="1">
    <citation type="journal article" date="2020" name="Biotechnol. Biofuels">
        <title>New insights from the biogas microbiome by comprehensive genome-resolved metagenomics of nearly 1600 species originating from multiple anaerobic digesters.</title>
        <authorList>
            <person name="Campanaro S."/>
            <person name="Treu L."/>
            <person name="Rodriguez-R L.M."/>
            <person name="Kovalovszki A."/>
            <person name="Ziels R.M."/>
            <person name="Maus I."/>
            <person name="Zhu X."/>
            <person name="Kougias P.G."/>
            <person name="Basile A."/>
            <person name="Luo G."/>
            <person name="Schluter A."/>
            <person name="Konstantinidis K.T."/>
            <person name="Angelidaki I."/>
        </authorList>
    </citation>
    <scope>NUCLEOTIDE SEQUENCE [LARGE SCALE GENOMIC DNA]</scope>
    <source>
        <strain evidence="14">AS19jrsBPTG_9</strain>
    </source>
</reference>
<feature type="binding site" evidence="8">
    <location>
        <position position="199"/>
    </location>
    <ligand>
        <name>ATP</name>
        <dbReference type="ChEBI" id="CHEBI:30616"/>
    </ligand>
</feature>
<dbReference type="PANTHER" id="PTHR30050:SF2">
    <property type="entry name" value="CHROMOSOMAL REPLICATION INITIATOR PROTEIN DNAA"/>
    <property type="match status" value="1"/>
</dbReference>
<gene>
    <name evidence="8 14" type="primary">dnaA</name>
    <name evidence="14" type="ORF">GX888_02495</name>
</gene>
<dbReference type="InterPro" id="IPR010921">
    <property type="entry name" value="Trp_repressor/repl_initiator"/>
</dbReference>
<name>A0A847VE21_9BACT</name>
<feature type="domain" description="AAA+ ATPase" evidence="12">
    <location>
        <begin position="186"/>
        <end position="320"/>
    </location>
</feature>
<dbReference type="NCBIfam" id="TIGR00362">
    <property type="entry name" value="DnaA"/>
    <property type="match status" value="1"/>
</dbReference>
<dbReference type="Gene3D" id="1.10.1750.10">
    <property type="match status" value="1"/>
</dbReference>
<feature type="binding site" evidence="8">
    <location>
        <position position="201"/>
    </location>
    <ligand>
        <name>ATP</name>
        <dbReference type="ChEBI" id="CHEBI:30616"/>
    </ligand>
</feature>
<dbReference type="Gene3D" id="3.40.50.300">
    <property type="entry name" value="P-loop containing nucleotide triphosphate hydrolases"/>
    <property type="match status" value="1"/>
</dbReference>
<evidence type="ECO:0000256" key="10">
    <source>
        <dbReference type="RuleBase" id="RU000577"/>
    </source>
</evidence>
<accession>A0A847VE21</accession>
<dbReference type="GO" id="GO:0005524">
    <property type="term" value="F:ATP binding"/>
    <property type="evidence" value="ECO:0007669"/>
    <property type="project" value="UniProtKB-UniRule"/>
</dbReference>
<evidence type="ECO:0000256" key="5">
    <source>
        <dbReference type="ARBA" id="ARBA00022840"/>
    </source>
</evidence>
<feature type="region of interest" description="Domain I, interacts with DnaA modulators" evidence="8">
    <location>
        <begin position="1"/>
        <end position="121"/>
    </location>
</feature>
<feature type="region of interest" description="Domain IV, binds dsDNA" evidence="8">
    <location>
        <begin position="370"/>
        <end position="488"/>
    </location>
</feature>
<dbReference type="GO" id="GO:0006270">
    <property type="term" value="P:DNA replication initiation"/>
    <property type="evidence" value="ECO:0007669"/>
    <property type="project" value="UniProtKB-UniRule"/>
</dbReference>
<evidence type="ECO:0000256" key="1">
    <source>
        <dbReference type="ARBA" id="ARBA00006583"/>
    </source>
</evidence>
<dbReference type="InterPro" id="IPR001957">
    <property type="entry name" value="Chromosome_initiator_DnaA"/>
</dbReference>
<evidence type="ECO:0000313" key="15">
    <source>
        <dbReference type="Proteomes" id="UP000564033"/>
    </source>
</evidence>
<feature type="binding site" evidence="8">
    <location>
        <position position="197"/>
    </location>
    <ligand>
        <name>ATP</name>
        <dbReference type="ChEBI" id="CHEBI:30616"/>
    </ligand>
</feature>
<dbReference type="Gene3D" id="1.10.8.60">
    <property type="match status" value="1"/>
</dbReference>
<organism evidence="14 15">
    <name type="scientific">Candidatus Dojkabacteria bacterium</name>
    <dbReference type="NCBI Taxonomy" id="2099670"/>
    <lineage>
        <taxon>Bacteria</taxon>
        <taxon>Candidatus Dojkabacteria</taxon>
    </lineage>
</organism>
<dbReference type="AlphaFoldDB" id="A0A847VE21"/>
<dbReference type="SMART" id="SM00382">
    <property type="entry name" value="AAA"/>
    <property type="match status" value="1"/>
</dbReference>
<proteinExistence type="inferred from homology"/>
<comment type="subcellular location">
    <subcellularLocation>
        <location evidence="8">Cytoplasm</location>
    </subcellularLocation>
</comment>
<evidence type="ECO:0000256" key="6">
    <source>
        <dbReference type="ARBA" id="ARBA00023121"/>
    </source>
</evidence>
<dbReference type="Pfam" id="PF11638">
    <property type="entry name" value="DnaA_N"/>
    <property type="match status" value="1"/>
</dbReference>
<evidence type="ECO:0000256" key="7">
    <source>
        <dbReference type="ARBA" id="ARBA00023125"/>
    </source>
</evidence>
<feature type="domain" description="Chromosomal replication initiator DnaA C-terminal" evidence="13">
    <location>
        <begin position="396"/>
        <end position="465"/>
    </location>
</feature>
<dbReference type="PRINTS" id="PR00051">
    <property type="entry name" value="DNAA"/>
</dbReference>
<dbReference type="Gene3D" id="3.30.300.180">
    <property type="match status" value="1"/>
</dbReference>
<dbReference type="GO" id="GO:0006275">
    <property type="term" value="P:regulation of DNA replication"/>
    <property type="evidence" value="ECO:0007669"/>
    <property type="project" value="UniProtKB-UniRule"/>
</dbReference>
<dbReference type="SMART" id="SM00760">
    <property type="entry name" value="Bac_DnaA_C"/>
    <property type="match status" value="1"/>
</dbReference>
<dbReference type="GO" id="GO:0005886">
    <property type="term" value="C:plasma membrane"/>
    <property type="evidence" value="ECO:0007669"/>
    <property type="project" value="TreeGrafter"/>
</dbReference>
<feature type="binding site" evidence="8">
    <location>
        <position position="200"/>
    </location>
    <ligand>
        <name>ATP</name>
        <dbReference type="ChEBI" id="CHEBI:30616"/>
    </ligand>
</feature>
<comment type="caution">
    <text evidence="8">Lacks conserved residue(s) required for the propagation of feature annotation.</text>
</comment>
<evidence type="ECO:0000256" key="8">
    <source>
        <dbReference type="HAMAP-Rule" id="MF_00377"/>
    </source>
</evidence>